<feature type="compositionally biased region" description="Basic residues" evidence="1">
    <location>
        <begin position="258"/>
        <end position="274"/>
    </location>
</feature>
<dbReference type="AlphaFoldDB" id="A0A634F958"/>
<accession>A0A634F958</accession>
<dbReference type="EMBL" id="AAMHSF010000010">
    <property type="protein sequence ID" value="EDH4585730.1"/>
    <property type="molecule type" value="Genomic_DNA"/>
</dbReference>
<dbReference type="GO" id="GO:0004519">
    <property type="term" value="F:endonuclease activity"/>
    <property type="evidence" value="ECO:0007669"/>
    <property type="project" value="InterPro"/>
</dbReference>
<feature type="compositionally biased region" description="Low complexity" evidence="1">
    <location>
        <begin position="224"/>
        <end position="234"/>
    </location>
</feature>
<gene>
    <name evidence="2" type="ORF">CBX91_16990</name>
</gene>
<protein>
    <submittedName>
        <fullName evidence="2">Terminase</fullName>
    </submittedName>
</protein>
<dbReference type="InterPro" id="IPR010270">
    <property type="entry name" value="Phage_P2_GpM"/>
</dbReference>
<evidence type="ECO:0000313" key="2">
    <source>
        <dbReference type="EMBL" id="EDH4585730.1"/>
    </source>
</evidence>
<evidence type="ECO:0000256" key="1">
    <source>
        <dbReference type="SAM" id="MobiDB-lite"/>
    </source>
</evidence>
<dbReference type="Pfam" id="PF05944">
    <property type="entry name" value="Phage_term_smal"/>
    <property type="match status" value="1"/>
</dbReference>
<dbReference type="GO" id="GO:0003677">
    <property type="term" value="F:DNA binding"/>
    <property type="evidence" value="ECO:0007669"/>
    <property type="project" value="InterPro"/>
</dbReference>
<feature type="compositionally biased region" description="Basic and acidic residues" evidence="1">
    <location>
        <begin position="241"/>
        <end position="255"/>
    </location>
</feature>
<proteinExistence type="predicted"/>
<reference evidence="2" key="1">
    <citation type="submission" date="2018-07" db="EMBL/GenBank/DDBJ databases">
        <authorList>
            <consortium name="PulseNet: The National Subtyping Network for Foodborne Disease Surveillance"/>
            <person name="Tarr C.L."/>
            <person name="Trees E."/>
            <person name="Katz L.S."/>
            <person name="Carleton-Romer H.A."/>
            <person name="Stroika S."/>
            <person name="Kucerova Z."/>
            <person name="Roache K.F."/>
            <person name="Sabol A.L."/>
            <person name="Besser J."/>
            <person name="Gerner-Smidt P."/>
        </authorList>
    </citation>
    <scope>NUCLEOTIDE SEQUENCE</scope>
    <source>
        <strain evidence="2">2014K-0489</strain>
    </source>
</reference>
<sequence length="274" mass="30453">MLTPAQKHFQKVMADRRGDSAAQHSVVRTAHEQILHRLRLDQASLKAVQSTETKAVMKRDMLPGYQGWIDGTLEGDSGRQDEVITTMMLWAIDCQDYPQALKIGRYVVKHGLSMRDDFKRTAPVMLAEEISNQALNVATTDAEADMSAYITVLDDLAEIVAGADMPDEVQSKLCKARAFSRRGTVDNETKGEALKLFRRATELNPAAGVKREMQSISRELKKLAAPQPEATAQPEPVPVFAEKKTERKPRTDKAAKPAAKKRAPRKTAKDKKES</sequence>
<feature type="region of interest" description="Disordered" evidence="1">
    <location>
        <begin position="218"/>
        <end position="274"/>
    </location>
</feature>
<name>A0A634F958_SALER</name>
<comment type="caution">
    <text evidence="2">The sequence shown here is derived from an EMBL/GenBank/DDBJ whole genome shotgun (WGS) entry which is preliminary data.</text>
</comment>
<organism evidence="2">
    <name type="scientific">Salmonella enterica</name>
    <name type="common">Salmonella choleraesuis</name>
    <dbReference type="NCBI Taxonomy" id="28901"/>
    <lineage>
        <taxon>Bacteria</taxon>
        <taxon>Pseudomonadati</taxon>
        <taxon>Pseudomonadota</taxon>
        <taxon>Gammaproteobacteria</taxon>
        <taxon>Enterobacterales</taxon>
        <taxon>Enterobacteriaceae</taxon>
        <taxon>Salmonella</taxon>
    </lineage>
</organism>